<keyword evidence="3" id="KW-1185">Reference proteome</keyword>
<proteinExistence type="predicted"/>
<feature type="compositionally biased region" description="Basic and acidic residues" evidence="1">
    <location>
        <begin position="7"/>
        <end position="29"/>
    </location>
</feature>
<organism evidence="2 3">
    <name type="scientific">Chionoecetes opilio</name>
    <name type="common">Atlantic snow crab</name>
    <name type="synonym">Cancer opilio</name>
    <dbReference type="NCBI Taxonomy" id="41210"/>
    <lineage>
        <taxon>Eukaryota</taxon>
        <taxon>Metazoa</taxon>
        <taxon>Ecdysozoa</taxon>
        <taxon>Arthropoda</taxon>
        <taxon>Crustacea</taxon>
        <taxon>Multicrustacea</taxon>
        <taxon>Malacostraca</taxon>
        <taxon>Eumalacostraca</taxon>
        <taxon>Eucarida</taxon>
        <taxon>Decapoda</taxon>
        <taxon>Pleocyemata</taxon>
        <taxon>Brachyura</taxon>
        <taxon>Eubrachyura</taxon>
        <taxon>Majoidea</taxon>
        <taxon>Majidae</taxon>
        <taxon>Chionoecetes</taxon>
    </lineage>
</organism>
<dbReference type="EMBL" id="JACEEZ010017987">
    <property type="protein sequence ID" value="KAG0717225.1"/>
    <property type="molecule type" value="Genomic_DNA"/>
</dbReference>
<evidence type="ECO:0000313" key="2">
    <source>
        <dbReference type="EMBL" id="KAG0717225.1"/>
    </source>
</evidence>
<sequence length="199" mass="22293">MCIPASGKDKRRLEGTPRLEVSRRLHETTPHALHARQASFYPTHVSKLSAFTPNAVSVIKPKQRRRSKRETGPWKMLRERSLIRIQETSRSVHREELRTARRDDRSKEEEDKDVRLLMSGTTDFSLPPTFTSLFSSSSDTSAAPSSSSHPYPSPTASSIPSSSPFKSHMSLDGKKNNAIKQTSSETPSDHSLKLTRSGH</sequence>
<accession>A0A8J5CPN8</accession>
<comment type="caution">
    <text evidence="2">The sequence shown here is derived from an EMBL/GenBank/DDBJ whole genome shotgun (WGS) entry which is preliminary data.</text>
</comment>
<name>A0A8J5CPN8_CHIOP</name>
<reference evidence="2" key="1">
    <citation type="submission" date="2020-07" db="EMBL/GenBank/DDBJ databases">
        <title>The High-quality genome of the commercially important snow crab, Chionoecetes opilio.</title>
        <authorList>
            <person name="Jeong J.-H."/>
            <person name="Ryu S."/>
        </authorList>
    </citation>
    <scope>NUCLEOTIDE SEQUENCE</scope>
    <source>
        <strain evidence="2">MADBK_172401_WGS</strain>
        <tissue evidence="2">Digestive gland</tissue>
    </source>
</reference>
<dbReference type="AlphaFoldDB" id="A0A8J5CPN8"/>
<dbReference type="Proteomes" id="UP000770661">
    <property type="component" value="Unassembled WGS sequence"/>
</dbReference>
<feature type="compositionally biased region" description="Basic and acidic residues" evidence="1">
    <location>
        <begin position="91"/>
        <end position="115"/>
    </location>
</feature>
<feature type="region of interest" description="Disordered" evidence="1">
    <location>
        <begin position="133"/>
        <end position="199"/>
    </location>
</feature>
<feature type="region of interest" description="Disordered" evidence="1">
    <location>
        <begin position="1"/>
        <end position="38"/>
    </location>
</feature>
<evidence type="ECO:0000313" key="3">
    <source>
        <dbReference type="Proteomes" id="UP000770661"/>
    </source>
</evidence>
<protein>
    <submittedName>
        <fullName evidence="2">Uncharacterized protein</fullName>
    </submittedName>
</protein>
<evidence type="ECO:0000256" key="1">
    <source>
        <dbReference type="SAM" id="MobiDB-lite"/>
    </source>
</evidence>
<feature type="compositionally biased region" description="Low complexity" evidence="1">
    <location>
        <begin position="133"/>
        <end position="168"/>
    </location>
</feature>
<feature type="region of interest" description="Disordered" evidence="1">
    <location>
        <begin position="91"/>
        <end position="121"/>
    </location>
</feature>
<gene>
    <name evidence="2" type="ORF">GWK47_054878</name>
</gene>